<reference evidence="3" key="1">
    <citation type="journal article" date="2014" name="Nat. Commun.">
        <title>Genomic adaptations of the halophilic Dead Sea filamentous fungus Eurotium rubrum.</title>
        <authorList>
            <person name="Kis-Papo T."/>
            <person name="Weig A.R."/>
            <person name="Riley R."/>
            <person name="Persoh D."/>
            <person name="Salamov A."/>
            <person name="Sun H."/>
            <person name="Lipzen A."/>
            <person name="Wasser S.P."/>
            <person name="Rambold G."/>
            <person name="Grigoriev I.V."/>
            <person name="Nevo E."/>
        </authorList>
    </citation>
    <scope>NUCLEOTIDE SEQUENCE [LARGE SCALE GENOMIC DNA]</scope>
    <source>
        <strain evidence="3">CBS 135680</strain>
    </source>
</reference>
<name>A0A017SG15_ASPRC</name>
<organism evidence="2 3">
    <name type="scientific">Aspergillus ruber (strain CBS 135680)</name>
    <dbReference type="NCBI Taxonomy" id="1388766"/>
    <lineage>
        <taxon>Eukaryota</taxon>
        <taxon>Fungi</taxon>
        <taxon>Dikarya</taxon>
        <taxon>Ascomycota</taxon>
        <taxon>Pezizomycotina</taxon>
        <taxon>Eurotiomycetes</taxon>
        <taxon>Eurotiomycetidae</taxon>
        <taxon>Eurotiales</taxon>
        <taxon>Aspergillaceae</taxon>
        <taxon>Aspergillus</taxon>
        <taxon>Aspergillus subgen. Aspergillus</taxon>
    </lineage>
</organism>
<feature type="region of interest" description="Disordered" evidence="1">
    <location>
        <begin position="30"/>
        <end position="65"/>
    </location>
</feature>
<proteinExistence type="predicted"/>
<dbReference type="GeneID" id="63694053"/>
<protein>
    <submittedName>
        <fullName evidence="2">Uncharacterized protein</fullName>
    </submittedName>
</protein>
<dbReference type="OrthoDB" id="4475907at2759"/>
<evidence type="ECO:0000313" key="2">
    <source>
        <dbReference type="EMBL" id="EYE95549.1"/>
    </source>
</evidence>
<keyword evidence="3" id="KW-1185">Reference proteome</keyword>
<dbReference type="Proteomes" id="UP000019804">
    <property type="component" value="Unassembled WGS sequence"/>
</dbReference>
<evidence type="ECO:0000256" key="1">
    <source>
        <dbReference type="SAM" id="MobiDB-lite"/>
    </source>
</evidence>
<accession>A0A017SG15</accession>
<dbReference type="AlphaFoldDB" id="A0A017SG15"/>
<dbReference type="RefSeq" id="XP_040639237.1">
    <property type="nucleotide sequence ID" value="XM_040778929.1"/>
</dbReference>
<sequence length="181" mass="20084">MACPCWVGDITIQGLETERPRLVRSVSTVEPRSPLPRSVSRMNLAANESQIPRGPRKIRDTDPKGILRQPTTKFPFEDKQYLRPHITKRSPDHLHAEIGVEPGVPASDVIKVHAYRRRGVPVEQDRDLSLVFDKAPIKRGDVVVGKTSAESSLAHADVKESEDSNASKNNAPVRGAKSPEW</sequence>
<feature type="region of interest" description="Disordered" evidence="1">
    <location>
        <begin position="147"/>
        <end position="181"/>
    </location>
</feature>
<dbReference type="EMBL" id="KK088421">
    <property type="protein sequence ID" value="EYE95549.1"/>
    <property type="molecule type" value="Genomic_DNA"/>
</dbReference>
<gene>
    <name evidence="2" type="ORF">EURHEDRAFT_377136</name>
</gene>
<evidence type="ECO:0000313" key="3">
    <source>
        <dbReference type="Proteomes" id="UP000019804"/>
    </source>
</evidence>
<dbReference type="HOGENOM" id="CLU_1488709_0_0_1"/>